<keyword evidence="2" id="KW-1185">Reference proteome</keyword>
<protein>
    <submittedName>
        <fullName evidence="1">Phage tail protein</fullName>
    </submittedName>
</protein>
<dbReference type="Pfam" id="PF06995">
    <property type="entry name" value="Phage_P2_GpU"/>
    <property type="match status" value="1"/>
</dbReference>
<dbReference type="RefSeq" id="WP_136897329.1">
    <property type="nucleotide sequence ID" value="NZ_SWJE01000013.1"/>
</dbReference>
<gene>
    <name evidence="1" type="ORF">FAZ69_22595</name>
</gene>
<organism evidence="1 2">
    <name type="scientific">Trinickia terrae</name>
    <dbReference type="NCBI Taxonomy" id="2571161"/>
    <lineage>
        <taxon>Bacteria</taxon>
        <taxon>Pseudomonadati</taxon>
        <taxon>Pseudomonadota</taxon>
        <taxon>Betaproteobacteria</taxon>
        <taxon>Burkholderiales</taxon>
        <taxon>Burkholderiaceae</taxon>
        <taxon>Trinickia</taxon>
    </lineage>
</organism>
<dbReference type="EMBL" id="SWJE01000013">
    <property type="protein sequence ID" value="TKC83825.1"/>
    <property type="molecule type" value="Genomic_DNA"/>
</dbReference>
<dbReference type="InterPro" id="IPR009734">
    <property type="entry name" value="Myoviridae_GpU"/>
</dbReference>
<reference evidence="1 2" key="1">
    <citation type="submission" date="2019-04" db="EMBL/GenBank/DDBJ databases">
        <title>Trinickia sp. 7GSK02, isolated from subtropical forest soil.</title>
        <authorList>
            <person name="Gao Z.-H."/>
            <person name="Qiu L.-H."/>
        </authorList>
    </citation>
    <scope>NUCLEOTIDE SEQUENCE [LARGE SCALE GENOMIC DNA]</scope>
    <source>
        <strain evidence="1 2">7GSK02</strain>
    </source>
</reference>
<dbReference type="OrthoDB" id="1550902at2"/>
<dbReference type="AlphaFoldDB" id="A0A4U1HQV0"/>
<comment type="caution">
    <text evidence="1">The sequence shown here is derived from an EMBL/GenBank/DDBJ whole genome shotgun (WGS) entry which is preliminary data.</text>
</comment>
<accession>A0A4U1HQV0</accession>
<evidence type="ECO:0000313" key="2">
    <source>
        <dbReference type="Proteomes" id="UP000305539"/>
    </source>
</evidence>
<sequence>MNFISSVTQAATQASIASERVRHVVRVFDRNRSASQNTVETLTKLATGNLTSAADLLRGATSLLSVAGDLSPQIGTVMRSFSATGAAVSSVLKMIGGVNHPLIQSAAQTVMGALGEAKTQFTALVGEQTGGALQSFAQTTGLSSVFSGLFDSARSSTPHLLTLSTDDGDAFHFGLSTAAYDKLRRSTRFKIASQERLNREEAQQPVSQGGDSITVSGVVFPSLGAGFRQLEALRAIGAKLKPVQLTAGTGDVLGRWYLHSVDEEQEALMSDGAPRKQTYSLELGRYGEDFKNL</sequence>
<name>A0A4U1HQV0_9BURK</name>
<proteinExistence type="predicted"/>
<evidence type="ECO:0000313" key="1">
    <source>
        <dbReference type="EMBL" id="TKC83825.1"/>
    </source>
</evidence>
<dbReference type="Proteomes" id="UP000305539">
    <property type="component" value="Unassembled WGS sequence"/>
</dbReference>